<name>A0ABV2L1G2_9HYPH</name>
<proteinExistence type="predicted"/>
<evidence type="ECO:0000313" key="2">
    <source>
        <dbReference type="EMBL" id="MET3691661.1"/>
    </source>
</evidence>
<dbReference type="Proteomes" id="UP001549145">
    <property type="component" value="Unassembled WGS sequence"/>
</dbReference>
<organism evidence="2 3">
    <name type="scientific">Methylobacterium goesingense</name>
    <dbReference type="NCBI Taxonomy" id="243690"/>
    <lineage>
        <taxon>Bacteria</taxon>
        <taxon>Pseudomonadati</taxon>
        <taxon>Pseudomonadota</taxon>
        <taxon>Alphaproteobacteria</taxon>
        <taxon>Hyphomicrobiales</taxon>
        <taxon>Methylobacteriaceae</taxon>
        <taxon>Methylobacterium</taxon>
    </lineage>
</organism>
<gene>
    <name evidence="2" type="ORF">ABID43_001186</name>
</gene>
<accession>A0ABV2L1G2</accession>
<comment type="caution">
    <text evidence="2">The sequence shown here is derived from an EMBL/GenBank/DDBJ whole genome shotgun (WGS) entry which is preliminary data.</text>
</comment>
<evidence type="ECO:0008006" key="4">
    <source>
        <dbReference type="Google" id="ProtNLM"/>
    </source>
</evidence>
<feature type="region of interest" description="Disordered" evidence="1">
    <location>
        <begin position="1"/>
        <end position="20"/>
    </location>
</feature>
<reference evidence="2 3" key="1">
    <citation type="submission" date="2024-06" db="EMBL/GenBank/DDBJ databases">
        <title>Genomic Encyclopedia of Type Strains, Phase IV (KMG-IV): sequencing the most valuable type-strain genomes for metagenomic binning, comparative biology and taxonomic classification.</title>
        <authorList>
            <person name="Goeker M."/>
        </authorList>
    </citation>
    <scope>NUCLEOTIDE SEQUENCE [LARGE SCALE GENOMIC DNA]</scope>
    <source>
        <strain evidence="2 3">DSM 21331</strain>
    </source>
</reference>
<keyword evidence="3" id="KW-1185">Reference proteome</keyword>
<dbReference type="RefSeq" id="WP_238282312.1">
    <property type="nucleotide sequence ID" value="NZ_BPQL01000162.1"/>
</dbReference>
<evidence type="ECO:0000256" key="1">
    <source>
        <dbReference type="SAM" id="MobiDB-lite"/>
    </source>
</evidence>
<protein>
    <recommendedName>
        <fullName evidence="4">Tail fiber domain-containing protein</fullName>
    </recommendedName>
</protein>
<sequence length="430" mass="42174">MPGGGTKTTTQTTNSKTDPYAAAVPSLQKIIDAGNTAYDSGVGSQVYGGQRVAGLGATTTSGLDSMKAAAGGTTGATQAGIGLVGDLVKSGGSTAATQSALSGLMGVPGVDTSGVASAESRMADPNSTGATVGKGLASGAYALDGSGYAGLLGDVGSTTQTQRSLQDVADGKYLGGANPYLDDIIDRSSNEAASSVAQKFAASGRYGSGRFAAATADAVANVGTQARYQDYEAERGRQAQAATAIDSTSNALTGIRSGLLGEMNNVRSGNAAQAVTGAGLASGADAAALTGASALASVEQSNNAQSLAQAGTALSSAQGDRAAALGSLAQIPGLQDQLLQPGRTVAAVGAVEDEARQKELAAAQDVFNETQAQPWNQIGLLSQLALPVAASGNTSSGTTTVKQPQPSLLQQLLGGGLAIAGTASKFYSPT</sequence>
<evidence type="ECO:0000313" key="3">
    <source>
        <dbReference type="Proteomes" id="UP001549145"/>
    </source>
</evidence>
<dbReference type="EMBL" id="JBEPMM010000002">
    <property type="protein sequence ID" value="MET3691661.1"/>
    <property type="molecule type" value="Genomic_DNA"/>
</dbReference>